<keyword evidence="2" id="KW-1185">Reference proteome</keyword>
<accession>A0ACB5TBY6</accession>
<organism evidence="1 2">
    <name type="scientific">Ambrosiozyma monospora</name>
    <name type="common">Yeast</name>
    <name type="synonym">Endomycopsis monosporus</name>
    <dbReference type="NCBI Taxonomy" id="43982"/>
    <lineage>
        <taxon>Eukaryota</taxon>
        <taxon>Fungi</taxon>
        <taxon>Dikarya</taxon>
        <taxon>Ascomycota</taxon>
        <taxon>Saccharomycotina</taxon>
        <taxon>Pichiomycetes</taxon>
        <taxon>Pichiales</taxon>
        <taxon>Pichiaceae</taxon>
        <taxon>Ambrosiozyma</taxon>
    </lineage>
</organism>
<dbReference type="EMBL" id="BSXS01006293">
    <property type="protein sequence ID" value="GME85322.1"/>
    <property type="molecule type" value="Genomic_DNA"/>
</dbReference>
<protein>
    <submittedName>
        <fullName evidence="1">Unnamed protein product</fullName>
    </submittedName>
</protein>
<sequence length="163" mass="18198">MSFNQSEQHTKWTAQTNNPNLQLFLTTDPLEIQPLINFVKSPTSGAIVSFSGTTRNNFGGKTVVKLSYEAHIQLALKTLIKLAEEALRKFQAEKIAIAHRLGDVAVMEESILIVCSTAHRELGWKCGEWLLNEVKAKLEVWKNEVYSDGVGSWKVNDNSSVPL</sequence>
<name>A0ACB5TBY6_AMBMO</name>
<gene>
    <name evidence="1" type="ORF">Amon02_000753400</name>
</gene>
<evidence type="ECO:0000313" key="1">
    <source>
        <dbReference type="EMBL" id="GME85322.1"/>
    </source>
</evidence>
<comment type="caution">
    <text evidence="1">The sequence shown here is derived from an EMBL/GenBank/DDBJ whole genome shotgun (WGS) entry which is preliminary data.</text>
</comment>
<proteinExistence type="predicted"/>
<evidence type="ECO:0000313" key="2">
    <source>
        <dbReference type="Proteomes" id="UP001165064"/>
    </source>
</evidence>
<reference evidence="1" key="1">
    <citation type="submission" date="2023-04" db="EMBL/GenBank/DDBJ databases">
        <title>Ambrosiozyma monospora NBRC 10751.</title>
        <authorList>
            <person name="Ichikawa N."/>
            <person name="Sato H."/>
            <person name="Tonouchi N."/>
        </authorList>
    </citation>
    <scope>NUCLEOTIDE SEQUENCE</scope>
    <source>
        <strain evidence="1">NBRC 10751</strain>
    </source>
</reference>
<dbReference type="Proteomes" id="UP001165064">
    <property type="component" value="Unassembled WGS sequence"/>
</dbReference>